<organism evidence="1 2">
    <name type="scientific">Gryllus longicercus</name>
    <dbReference type="NCBI Taxonomy" id="2509291"/>
    <lineage>
        <taxon>Eukaryota</taxon>
        <taxon>Metazoa</taxon>
        <taxon>Ecdysozoa</taxon>
        <taxon>Arthropoda</taxon>
        <taxon>Hexapoda</taxon>
        <taxon>Insecta</taxon>
        <taxon>Pterygota</taxon>
        <taxon>Neoptera</taxon>
        <taxon>Polyneoptera</taxon>
        <taxon>Orthoptera</taxon>
        <taxon>Ensifera</taxon>
        <taxon>Gryllidea</taxon>
        <taxon>Grylloidea</taxon>
        <taxon>Gryllidae</taxon>
        <taxon>Gryllinae</taxon>
        <taxon>Gryllus</taxon>
    </lineage>
</organism>
<sequence length="247" mass="25988">MMQESRAMLTRCAAVAAAAALPILWGLDAGVQAYQPPPQELNLLSADMYAGNSSGRDGRIFHFSKEDTAIRVELAFAIPFLSIPVGGNKAQGGALVDVNVGALAAGGVFTIAAMMFIPHLFEGLSPMIGFGRSEGGPGAWGAAVARVDELLREQNVDARACAQRALCSFVASSFEKLQRGTPGSVDKIVDGVISNEWLSNAVRNSPFQEAIDSGKYGGNCSALYSSCPVTQRGLKNMAMNIAKMIKS</sequence>
<keyword evidence="2" id="KW-1185">Reference proteome</keyword>
<dbReference type="Pfam" id="PF07841">
    <property type="entry name" value="DM4_12"/>
    <property type="match status" value="1"/>
</dbReference>
<protein>
    <submittedName>
        <fullName evidence="1">Uncharacterized protein</fullName>
    </submittedName>
</protein>
<dbReference type="AlphaFoldDB" id="A0AAN9Z9U7"/>
<evidence type="ECO:0000313" key="2">
    <source>
        <dbReference type="Proteomes" id="UP001378592"/>
    </source>
</evidence>
<evidence type="ECO:0000313" key="1">
    <source>
        <dbReference type="EMBL" id="KAK7868257.1"/>
    </source>
</evidence>
<reference evidence="1 2" key="1">
    <citation type="submission" date="2024-03" db="EMBL/GenBank/DDBJ databases">
        <title>The genome assembly and annotation of the cricket Gryllus longicercus Weissman &amp; Gray.</title>
        <authorList>
            <person name="Szrajer S."/>
            <person name="Gray D."/>
            <person name="Ylla G."/>
        </authorList>
    </citation>
    <scope>NUCLEOTIDE SEQUENCE [LARGE SCALE GENOMIC DNA]</scope>
    <source>
        <strain evidence="1">DAG 2021-001</strain>
        <tissue evidence="1">Whole body minus gut</tissue>
    </source>
</reference>
<dbReference type="EMBL" id="JAZDUA010000098">
    <property type="protein sequence ID" value="KAK7868257.1"/>
    <property type="molecule type" value="Genomic_DNA"/>
</dbReference>
<dbReference type="InterPro" id="IPR006631">
    <property type="entry name" value="DM4_12"/>
</dbReference>
<dbReference type="Proteomes" id="UP001378592">
    <property type="component" value="Unassembled WGS sequence"/>
</dbReference>
<gene>
    <name evidence="1" type="ORF">R5R35_000655</name>
</gene>
<proteinExistence type="predicted"/>
<comment type="caution">
    <text evidence="1">The sequence shown here is derived from an EMBL/GenBank/DDBJ whole genome shotgun (WGS) entry which is preliminary data.</text>
</comment>
<name>A0AAN9Z9U7_9ORTH</name>
<accession>A0AAN9Z9U7</accession>